<dbReference type="HOGENOM" id="CLU_1142486_0_0_1"/>
<reference evidence="2 3" key="1">
    <citation type="journal article" date="2011" name="Cell">
        <title>Insight into structure and assembly of the nuclear pore complex by utilizing the genome of a eukaryotic thermophile.</title>
        <authorList>
            <person name="Amlacher S."/>
            <person name="Sarges P."/>
            <person name="Flemming D."/>
            <person name="van Noort V."/>
            <person name="Kunze R."/>
            <person name="Devos D.P."/>
            <person name="Arumugam M."/>
            <person name="Bork P."/>
            <person name="Hurt E."/>
        </authorList>
    </citation>
    <scope>NUCLEOTIDE SEQUENCE [LARGE SCALE GENOMIC DNA]</scope>
    <source>
        <strain evidence="3">DSM 1495 / CBS 144.50 / IMI 039719</strain>
    </source>
</reference>
<dbReference type="GeneID" id="18259255"/>
<gene>
    <name evidence="2" type="ORF">CTHT_0052170</name>
</gene>
<dbReference type="RefSeq" id="XP_006695557.1">
    <property type="nucleotide sequence ID" value="XM_006695494.1"/>
</dbReference>
<dbReference type="eggNOG" id="ENOG502SX98">
    <property type="taxonomic scope" value="Eukaryota"/>
</dbReference>
<dbReference type="AlphaFoldDB" id="G0SDL1"/>
<dbReference type="OrthoDB" id="5367448at2759"/>
<feature type="compositionally biased region" description="Polar residues" evidence="1">
    <location>
        <begin position="97"/>
        <end position="106"/>
    </location>
</feature>
<name>G0SDL1_CHATD</name>
<evidence type="ECO:0000313" key="2">
    <source>
        <dbReference type="EMBL" id="EGS18612.1"/>
    </source>
</evidence>
<protein>
    <submittedName>
        <fullName evidence="2">Uncharacterized protein</fullName>
    </submittedName>
</protein>
<organism evidence="3">
    <name type="scientific">Chaetomium thermophilum (strain DSM 1495 / CBS 144.50 / IMI 039719)</name>
    <name type="common">Thermochaetoides thermophila</name>
    <dbReference type="NCBI Taxonomy" id="759272"/>
    <lineage>
        <taxon>Eukaryota</taxon>
        <taxon>Fungi</taxon>
        <taxon>Dikarya</taxon>
        <taxon>Ascomycota</taxon>
        <taxon>Pezizomycotina</taxon>
        <taxon>Sordariomycetes</taxon>
        <taxon>Sordariomycetidae</taxon>
        <taxon>Sordariales</taxon>
        <taxon>Chaetomiaceae</taxon>
        <taxon>Thermochaetoides</taxon>
    </lineage>
</organism>
<dbReference type="KEGG" id="cthr:CTHT_0052170"/>
<feature type="region of interest" description="Disordered" evidence="1">
    <location>
        <begin position="87"/>
        <end position="106"/>
    </location>
</feature>
<dbReference type="Proteomes" id="UP000008066">
    <property type="component" value="Unassembled WGS sequence"/>
</dbReference>
<proteinExistence type="predicted"/>
<evidence type="ECO:0000313" key="3">
    <source>
        <dbReference type="Proteomes" id="UP000008066"/>
    </source>
</evidence>
<dbReference type="EMBL" id="GL988045">
    <property type="protein sequence ID" value="EGS18612.1"/>
    <property type="molecule type" value="Genomic_DNA"/>
</dbReference>
<dbReference type="STRING" id="759272.G0SDL1"/>
<accession>G0SDL1</accession>
<dbReference type="OMA" id="NHRFAMA"/>
<keyword evidence="3" id="KW-1185">Reference proteome</keyword>
<feature type="compositionally biased region" description="Low complexity" evidence="1">
    <location>
        <begin position="87"/>
        <end position="96"/>
    </location>
</feature>
<evidence type="ECO:0000256" key="1">
    <source>
        <dbReference type="SAM" id="MobiDB-lite"/>
    </source>
</evidence>
<sequence>MASQHVWKPAMNVRTVILKVTPAPVNLSERRAILRALKQHGEIEVFKRLHDPSSFISVAATETTARGLVARSPLQFDYAPAASAANSSVSPLSSSPTQPDHNPNSKTFLVKILPKPDYEHTPRLRESLLFGRWPQPHWLFSQTSFPTAVLRRSVPRDMAWFGLVDWESGAQVEGQEVMLAGLNSDRDFMLARRIRQMNKPAFDSLLDAWRRGAEERGELGQLEAGDVLGQLAARNAEKKEQES</sequence>